<accession>A0A8H4L128</accession>
<dbReference type="Pfam" id="PF12937">
    <property type="entry name" value="F-box-like"/>
    <property type="match status" value="1"/>
</dbReference>
<dbReference type="PROSITE" id="PS50181">
    <property type="entry name" value="FBOX"/>
    <property type="match status" value="1"/>
</dbReference>
<proteinExistence type="predicted"/>
<feature type="domain" description="F-box" evidence="1">
    <location>
        <begin position="1"/>
        <end position="46"/>
    </location>
</feature>
<evidence type="ECO:0000259" key="1">
    <source>
        <dbReference type="PROSITE" id="PS50181"/>
    </source>
</evidence>
<organism evidence="2 3">
    <name type="scientific">Fusarium albosuccineum</name>
    <dbReference type="NCBI Taxonomy" id="1237068"/>
    <lineage>
        <taxon>Eukaryota</taxon>
        <taxon>Fungi</taxon>
        <taxon>Dikarya</taxon>
        <taxon>Ascomycota</taxon>
        <taxon>Pezizomycotina</taxon>
        <taxon>Sordariomycetes</taxon>
        <taxon>Hypocreomycetidae</taxon>
        <taxon>Hypocreales</taxon>
        <taxon>Nectriaceae</taxon>
        <taxon>Fusarium</taxon>
        <taxon>Fusarium decemcellulare species complex</taxon>
    </lineage>
</organism>
<sequence>MDPLTALPVEILTAIALYLHPEDLSKLIRTCKHLSVVGTPLLWSDIEAHGEDHESYIGHDDSPPFRSPSQRPYRTSPYDFFSYMIRTMRYLDHSRQRIIAARVKNLCASPPHGTETFNLLVHFTNLETLELDLLSDIEDCHKEKYTADIESPPLPKLRFAKMFGYIPYRFVKWVLGSMSTLERIEVGILDSSMLTYSGFLH</sequence>
<dbReference type="InterPro" id="IPR036047">
    <property type="entry name" value="F-box-like_dom_sf"/>
</dbReference>
<gene>
    <name evidence="2" type="ORF">FALBO_12102</name>
</gene>
<reference evidence="2 3" key="1">
    <citation type="submission" date="2020-01" db="EMBL/GenBank/DDBJ databases">
        <title>Identification and distribution of gene clusters putatively required for synthesis of sphingolipid metabolism inhibitors in phylogenetically diverse species of the filamentous fungus Fusarium.</title>
        <authorList>
            <person name="Kim H.-S."/>
            <person name="Busman M."/>
            <person name="Brown D.W."/>
            <person name="Divon H."/>
            <person name="Uhlig S."/>
            <person name="Proctor R.H."/>
        </authorList>
    </citation>
    <scope>NUCLEOTIDE SEQUENCE [LARGE SCALE GENOMIC DNA]</scope>
    <source>
        <strain evidence="2 3">NRRL 20459</strain>
    </source>
</reference>
<evidence type="ECO:0000313" key="2">
    <source>
        <dbReference type="EMBL" id="KAF4461110.1"/>
    </source>
</evidence>
<keyword evidence="3" id="KW-1185">Reference proteome</keyword>
<dbReference type="AlphaFoldDB" id="A0A8H4L128"/>
<comment type="caution">
    <text evidence="2">The sequence shown here is derived from an EMBL/GenBank/DDBJ whole genome shotgun (WGS) entry which is preliminary data.</text>
</comment>
<dbReference type="Proteomes" id="UP000554235">
    <property type="component" value="Unassembled WGS sequence"/>
</dbReference>
<dbReference type="OrthoDB" id="3927840at2759"/>
<protein>
    <recommendedName>
        <fullName evidence="1">F-box domain-containing protein</fullName>
    </recommendedName>
</protein>
<dbReference type="CDD" id="cd09917">
    <property type="entry name" value="F-box_SF"/>
    <property type="match status" value="1"/>
</dbReference>
<evidence type="ECO:0000313" key="3">
    <source>
        <dbReference type="Proteomes" id="UP000554235"/>
    </source>
</evidence>
<dbReference type="InterPro" id="IPR001810">
    <property type="entry name" value="F-box_dom"/>
</dbReference>
<dbReference type="EMBL" id="JAADYS010001783">
    <property type="protein sequence ID" value="KAF4461110.1"/>
    <property type="molecule type" value="Genomic_DNA"/>
</dbReference>
<dbReference type="SUPFAM" id="SSF81383">
    <property type="entry name" value="F-box domain"/>
    <property type="match status" value="1"/>
</dbReference>
<name>A0A8H4L128_9HYPO</name>